<feature type="compositionally biased region" description="Basic and acidic residues" evidence="1">
    <location>
        <begin position="135"/>
        <end position="150"/>
    </location>
</feature>
<feature type="region of interest" description="Disordered" evidence="1">
    <location>
        <begin position="65"/>
        <end position="176"/>
    </location>
</feature>
<feature type="compositionally biased region" description="Basic and acidic residues" evidence="1">
    <location>
        <begin position="99"/>
        <end position="110"/>
    </location>
</feature>
<sequence>MGIIWRYTMPLLSTLAALVIIVHSAEEDLEYRQDLRPLILDSGTPISEKPWRVVETEPSILKSTQSHVWNYEQHEETPRRRRPRRKRKRRPSPSDDLVPEERYVFPEEPPRPYFDLDQSSYVTTDVPKRRRKKIDPRPSEWREEVTEERLSKRRGLRRRRPTSSTWPEFNEYNAGPPEEAPVEVVIERDEPLHSEDKIISDKHRNRFVKKDKGEVNDEDFVQEAAVENNEFVPQIEEEKHIDRNKKRDNEPNIEDKFSSEFSYEVVPREIKTRPVEETLSRSGHLRNKSHGVENKNKETSIDPMTLKRIIKQSNGTSLSEVLQQHNLTLLDLLRGNEKALAILKTESSSEIEQQIQTGNKNDETIVNEDAIKNTQDNENSEANSQVSTHESTEIVVENSTATTEVNQEEQQLKLEISITTEAQPVTTHRAVTIRRFSPLIRRKLRMRPMLNATIVKNHVNKDLIALNARKYALHRRNFTKTNESKHILPKNTHVSPDPTTEIDHPTTTLASTTEEIPTQQVFTKYENHFINSTNSITQTESTSTEMNIPLNTLFDNQIGSEVIVRVAESPTVTPSYKYSKNSSLARRQSFNNRLKKKRLRQKINTTELPEEDFLKHLFSTSNVSFASEFTTRTQTTNPAVMTEYKEKDIELADFITTRSPKTSSNRMRSPIFSTTTELSPETTESFTEETAKVEIEEILNDTQTSERLSKILMERNMSLNELVAHRERGSSHVHLADIFHNASKEPNPPEPFLSKSLIEPISKETYPLRAILEANSHEATAKTTTVYPNLASNHANIPLVLDFGNNVNENAENMGIMSLFQNLTNANLISKNEQFKKIPEGIKQLNDTGETVREGRILTESKEDNIVNWNQIFTMMRNNYGNQSNEQHLQEETSPAQPSLKPVSEEDVDGDGLIVLEDLQHLRELTGNISPDYQSFSSFERTESSHGGHESMSSQTKSVTVATASIAGLGIVLFLLTYAVFKWKHQKCMNHGNSTVCDQKIPTPVFECRKIQRNSSSTRSVSPMLSSNIYTLNTLDSRNGKESPEYMWDSLRKPFQ</sequence>
<feature type="signal peptide" evidence="3">
    <location>
        <begin position="1"/>
        <end position="24"/>
    </location>
</feature>
<dbReference type="AlphaFoldDB" id="A0A8R1WNP6"/>
<reference evidence="4" key="2">
    <citation type="submission" date="2022-06" db="UniProtKB">
        <authorList>
            <consortium name="EnsemblMetazoa"/>
        </authorList>
    </citation>
    <scope>IDENTIFICATION</scope>
    <source>
        <strain evidence="4">p50T (Dazao)</strain>
    </source>
</reference>
<evidence type="ECO:0000256" key="1">
    <source>
        <dbReference type="SAM" id="MobiDB-lite"/>
    </source>
</evidence>
<keyword evidence="3" id="KW-0732">Signal</keyword>
<keyword evidence="2" id="KW-0812">Transmembrane</keyword>
<feature type="compositionally biased region" description="Polar residues" evidence="1">
    <location>
        <begin position="372"/>
        <end position="389"/>
    </location>
</feature>
<feature type="compositionally biased region" description="Basic residues" evidence="1">
    <location>
        <begin position="79"/>
        <end position="91"/>
    </location>
</feature>
<feature type="region of interest" description="Disordered" evidence="1">
    <location>
        <begin position="372"/>
        <end position="392"/>
    </location>
</feature>
<name>A0A8R1WNP6_BOMMO</name>
<feature type="chain" id="PRO_5035754131" evidence="3">
    <location>
        <begin position="25"/>
        <end position="1056"/>
    </location>
</feature>
<organism evidence="4 5">
    <name type="scientific">Bombyx mori</name>
    <name type="common">Silk moth</name>
    <dbReference type="NCBI Taxonomy" id="7091"/>
    <lineage>
        <taxon>Eukaryota</taxon>
        <taxon>Metazoa</taxon>
        <taxon>Ecdysozoa</taxon>
        <taxon>Arthropoda</taxon>
        <taxon>Hexapoda</taxon>
        <taxon>Insecta</taxon>
        <taxon>Pterygota</taxon>
        <taxon>Neoptera</taxon>
        <taxon>Endopterygota</taxon>
        <taxon>Lepidoptera</taxon>
        <taxon>Glossata</taxon>
        <taxon>Ditrysia</taxon>
        <taxon>Bombycoidea</taxon>
        <taxon>Bombycidae</taxon>
        <taxon>Bombycinae</taxon>
        <taxon>Bombyx</taxon>
    </lineage>
</organism>
<keyword evidence="5" id="KW-1185">Reference proteome</keyword>
<accession>A0A8R1WNP6</accession>
<feature type="transmembrane region" description="Helical" evidence="2">
    <location>
        <begin position="959"/>
        <end position="981"/>
    </location>
</feature>
<evidence type="ECO:0000256" key="3">
    <source>
        <dbReference type="SAM" id="SignalP"/>
    </source>
</evidence>
<keyword evidence="2" id="KW-1133">Transmembrane helix</keyword>
<feature type="region of interest" description="Disordered" evidence="1">
    <location>
        <begin position="884"/>
        <end position="904"/>
    </location>
</feature>
<dbReference type="RefSeq" id="XP_004928301.2">
    <property type="nucleotide sequence ID" value="XM_004928244.4"/>
</dbReference>
<evidence type="ECO:0000256" key="2">
    <source>
        <dbReference type="SAM" id="Phobius"/>
    </source>
</evidence>
<feature type="region of interest" description="Disordered" evidence="1">
    <location>
        <begin position="274"/>
        <end position="296"/>
    </location>
</feature>
<dbReference type="Proteomes" id="UP000005204">
    <property type="component" value="Unassembled WGS sequence"/>
</dbReference>
<keyword evidence="2" id="KW-0472">Membrane</keyword>
<evidence type="ECO:0000313" key="5">
    <source>
        <dbReference type="Proteomes" id="UP000005204"/>
    </source>
</evidence>
<reference evidence="5" key="1">
    <citation type="journal article" date="2008" name="Insect Biochem. Mol. Biol.">
        <title>The genome of a lepidopteran model insect, the silkworm Bombyx mori.</title>
        <authorList>
            <consortium name="International Silkworm Genome Consortium"/>
        </authorList>
    </citation>
    <scope>NUCLEOTIDE SEQUENCE [LARGE SCALE GENOMIC DNA]</scope>
    <source>
        <strain evidence="5">p50T</strain>
    </source>
</reference>
<feature type="compositionally biased region" description="Polar residues" evidence="1">
    <location>
        <begin position="884"/>
        <end position="897"/>
    </location>
</feature>
<evidence type="ECO:0000313" key="4">
    <source>
        <dbReference type="EnsemblMetazoa" id="XP_004928301.2"/>
    </source>
</evidence>
<dbReference type="GeneID" id="101740736"/>
<dbReference type="EnsemblMetazoa" id="XM_004928244.3">
    <property type="protein sequence ID" value="XP_004928301.2"/>
    <property type="gene ID" value="LOC101740736"/>
</dbReference>
<protein>
    <submittedName>
        <fullName evidence="4">Uncharacterized protein</fullName>
    </submittedName>
</protein>
<dbReference type="KEGG" id="bmor:101740736"/>
<feature type="compositionally biased region" description="Basic residues" evidence="1">
    <location>
        <begin position="151"/>
        <end position="161"/>
    </location>
</feature>
<proteinExistence type="predicted"/>